<feature type="compositionally biased region" description="Basic residues" evidence="2">
    <location>
        <begin position="124"/>
        <end position="141"/>
    </location>
</feature>
<accession>A0A498I2T3</accession>
<feature type="region of interest" description="Disordered" evidence="2">
    <location>
        <begin position="261"/>
        <end position="292"/>
    </location>
</feature>
<proteinExistence type="predicted"/>
<evidence type="ECO:0000256" key="2">
    <source>
        <dbReference type="SAM" id="MobiDB-lite"/>
    </source>
</evidence>
<dbReference type="PROSITE" id="PS50103">
    <property type="entry name" value="ZF_C3H1"/>
    <property type="match status" value="3"/>
</dbReference>
<keyword evidence="5" id="KW-1185">Reference proteome</keyword>
<feature type="zinc finger region" description="C3H1-type" evidence="1">
    <location>
        <begin position="294"/>
        <end position="321"/>
    </location>
</feature>
<feature type="compositionally biased region" description="Basic and acidic residues" evidence="2">
    <location>
        <begin position="54"/>
        <end position="66"/>
    </location>
</feature>
<dbReference type="EMBL" id="RDQH01000341">
    <property type="protein sequence ID" value="RXH75751.1"/>
    <property type="molecule type" value="Genomic_DNA"/>
</dbReference>
<reference evidence="4 5" key="1">
    <citation type="submission" date="2018-10" db="EMBL/GenBank/DDBJ databases">
        <title>A high-quality apple genome assembly.</title>
        <authorList>
            <person name="Hu J."/>
        </authorList>
    </citation>
    <scope>NUCLEOTIDE SEQUENCE [LARGE SCALE GENOMIC DNA]</scope>
    <source>
        <strain evidence="5">cv. HFTH1</strain>
        <tissue evidence="4">Young leaf</tissue>
    </source>
</reference>
<feature type="domain" description="C3H1-type" evidence="3">
    <location>
        <begin position="230"/>
        <end position="257"/>
    </location>
</feature>
<dbReference type="Proteomes" id="UP000290289">
    <property type="component" value="Chromosome 15"/>
</dbReference>
<evidence type="ECO:0000313" key="4">
    <source>
        <dbReference type="EMBL" id="RXH75751.1"/>
    </source>
</evidence>
<keyword evidence="1" id="KW-0863">Zinc-finger</keyword>
<gene>
    <name evidence="4" type="ORF">DVH24_039450</name>
</gene>
<name>A0A498I2T3_MALDO</name>
<comment type="caution">
    <text evidence="4">The sequence shown here is derived from an EMBL/GenBank/DDBJ whole genome shotgun (WGS) entry which is preliminary data.</text>
</comment>
<evidence type="ECO:0000313" key="5">
    <source>
        <dbReference type="Proteomes" id="UP000290289"/>
    </source>
</evidence>
<dbReference type="AlphaFoldDB" id="A0A498I2T3"/>
<dbReference type="Gene3D" id="2.30.30.1190">
    <property type="match status" value="1"/>
</dbReference>
<dbReference type="PANTHER" id="PTHR36886:SF8">
    <property type="entry name" value="ZINC FINGER CCCH DOMAIN-CONTAINING PROTEIN 38"/>
    <property type="match status" value="1"/>
</dbReference>
<keyword evidence="1" id="KW-0479">Metal-binding</keyword>
<feature type="compositionally biased region" description="Basic and acidic residues" evidence="2">
    <location>
        <begin position="786"/>
        <end position="796"/>
    </location>
</feature>
<feature type="region of interest" description="Disordered" evidence="2">
    <location>
        <begin position="108"/>
        <end position="151"/>
    </location>
</feature>
<feature type="compositionally biased region" description="Basic residues" evidence="2">
    <location>
        <begin position="75"/>
        <end position="84"/>
    </location>
</feature>
<sequence length="948" mass="105765">MNRSSRKRSSKWDLVDEPQFEDANMQDNGWMGKAGRTFRPKESGHDWPSPETNDLQRPKHDLDLASREPLPGSRGSHKHGSMNKRCNRYIDDSMVWDGDENCSTRMSPGFDDWREHRSQSPKSGWKRSLRGRSRSRSRSRSKSQSWSRSPDRGYRRESLFLDRNRGRPGISAQLCKDYMTGRCRRASDCQFLHEGNSKYDDSWESRHRKRGALRYASPPETTEYYPLKSERYSVYCSDFVKGKCRKGASCKFNHHRPSDGFSKDSTIDNTRERENERRNRDTSTERGAERVPHRSGDIPCKFFAAGNCRNKKYCRFSHHIQAYVSPERKSKDGRWGPGHSLNDAGPAWNGPKWSDTVTLSDAPMLTVDNRNIGVPEVRSSAWSVDDNRWGCDQNDENKNCADRNVSHDAAERNEKDANLWKEDNVGARVDLPKSRDTEKWLGDMSPDWNYTVQSSNHVGKQEHGCITRGSEPSTRVHGAASIIEPEIAERSDFLQNKDLRGDGVISLPYDNRNAIEEPSSFRNNLSVTANIVGCQSFDNSGQSSSAFPFSGLSTIGQSQTLIPGRGIVESPHDTLPPEGKSVNKLDIGDAKTSLVDGIPQVPSLVGGKELKQLTNLSASLAQLLGNRQQLPQIYAALNSHNAVSTPPLLPKSKGSSEQILGATSQPDPAMLSHKPYDPICDSIEHRINNNQMCLLPNSAGNTSVDGKVEKLSNVVSPSSLPSGANTNNYHQTNNPVQEPTHENHQLSQLERGAKPVVVKGNGELGAEEIKSDQEENNSPVNDPMEVTEKDGADGGKKLKEVKGSRAFKFALVENVKELLKPSWKEGQVSKDAYKTIVKKVVDKVTSTMQGANIPQTQEKIDHYLSFSKPKLTKLVQVASSVDESIALSCFPSIPSLGICRKNAQGLKENNLRFFTFLVSYKTSPNAPGVFVLWQPLRILGSIVYLSLK</sequence>
<dbReference type="Pfam" id="PF14608">
    <property type="entry name" value="zf-CCCH_2"/>
    <property type="match status" value="3"/>
</dbReference>
<feature type="zinc finger region" description="C3H1-type" evidence="1">
    <location>
        <begin position="169"/>
        <end position="196"/>
    </location>
</feature>
<dbReference type="GO" id="GO:0008270">
    <property type="term" value="F:zinc ion binding"/>
    <property type="evidence" value="ECO:0007669"/>
    <property type="project" value="UniProtKB-KW"/>
</dbReference>
<feature type="domain" description="C3H1-type" evidence="3">
    <location>
        <begin position="294"/>
        <end position="321"/>
    </location>
</feature>
<protein>
    <recommendedName>
        <fullName evidence="3">C3H1-type domain-containing protein</fullName>
    </recommendedName>
</protein>
<evidence type="ECO:0000259" key="3">
    <source>
        <dbReference type="PROSITE" id="PS50103"/>
    </source>
</evidence>
<evidence type="ECO:0000256" key="1">
    <source>
        <dbReference type="PROSITE-ProRule" id="PRU00723"/>
    </source>
</evidence>
<feature type="zinc finger region" description="C3H1-type" evidence="1">
    <location>
        <begin position="230"/>
        <end position="257"/>
    </location>
</feature>
<dbReference type="InterPro" id="IPR000571">
    <property type="entry name" value="Znf_CCCH"/>
</dbReference>
<feature type="region of interest" description="Disordered" evidence="2">
    <location>
        <begin position="766"/>
        <end position="796"/>
    </location>
</feature>
<dbReference type="PANTHER" id="PTHR36886">
    <property type="entry name" value="PROTEIN FRIGIDA-ESSENTIAL 1"/>
    <property type="match status" value="1"/>
</dbReference>
<dbReference type="SMART" id="SM00356">
    <property type="entry name" value="ZnF_C3H1"/>
    <property type="match status" value="3"/>
</dbReference>
<dbReference type="STRING" id="3750.A0A498I2T3"/>
<keyword evidence="1" id="KW-0862">Zinc</keyword>
<feature type="domain" description="C3H1-type" evidence="3">
    <location>
        <begin position="169"/>
        <end position="196"/>
    </location>
</feature>
<dbReference type="InterPro" id="IPR052650">
    <property type="entry name" value="Zinc_finger_CCCH"/>
</dbReference>
<dbReference type="Pfam" id="PF23030">
    <property type="entry name" value="SCAF11-like_C"/>
    <property type="match status" value="1"/>
</dbReference>
<feature type="region of interest" description="Disordered" evidence="2">
    <location>
        <begin position="644"/>
        <end position="672"/>
    </location>
</feature>
<feature type="region of interest" description="Disordered" evidence="2">
    <location>
        <begin position="716"/>
        <end position="752"/>
    </location>
</feature>
<dbReference type="InterPro" id="IPR057031">
    <property type="entry name" value="SFR19-like_C"/>
</dbReference>
<dbReference type="Gene3D" id="4.10.1000.10">
    <property type="entry name" value="Zinc finger, CCCH-type"/>
    <property type="match status" value="1"/>
</dbReference>
<feature type="compositionally biased region" description="Polar residues" evidence="2">
    <location>
        <begin position="653"/>
        <end position="666"/>
    </location>
</feature>
<feature type="region of interest" description="Disordered" evidence="2">
    <location>
        <begin position="1"/>
        <end position="84"/>
    </location>
</feature>
<feature type="compositionally biased region" description="Polar residues" evidence="2">
    <location>
        <begin position="723"/>
        <end position="737"/>
    </location>
</feature>
<organism evidence="4 5">
    <name type="scientific">Malus domestica</name>
    <name type="common">Apple</name>
    <name type="synonym">Pyrus malus</name>
    <dbReference type="NCBI Taxonomy" id="3750"/>
    <lineage>
        <taxon>Eukaryota</taxon>
        <taxon>Viridiplantae</taxon>
        <taxon>Streptophyta</taxon>
        <taxon>Embryophyta</taxon>
        <taxon>Tracheophyta</taxon>
        <taxon>Spermatophyta</taxon>
        <taxon>Magnoliopsida</taxon>
        <taxon>eudicotyledons</taxon>
        <taxon>Gunneridae</taxon>
        <taxon>Pentapetalae</taxon>
        <taxon>rosids</taxon>
        <taxon>fabids</taxon>
        <taxon>Rosales</taxon>
        <taxon>Rosaceae</taxon>
        <taxon>Amygdaloideae</taxon>
        <taxon>Maleae</taxon>
        <taxon>Malus</taxon>
    </lineage>
</organism>